<dbReference type="CDD" id="cd00085">
    <property type="entry name" value="HNHc"/>
    <property type="match status" value="1"/>
</dbReference>
<feature type="domain" description="HNH nuclease" evidence="2">
    <location>
        <begin position="361"/>
        <end position="413"/>
    </location>
</feature>
<dbReference type="RefSeq" id="WP_307303478.1">
    <property type="nucleotide sequence ID" value="NZ_JAUSRE010000001.1"/>
</dbReference>
<sequence>MGISGGFGAVLEGVRASVAALDALVLEDRNFEHSALTAAAGDIDVLQRRYELCLEGLEVVARLEAQLAAVKSGQAARAVELQQAMTPPDACVQDRTYAEMSVVEEIAGVLTISSAAAGALVDQSRRVCSLPPVLEALSAGAVSWQHAKIVADETEGLTPEGALELVAHFLDPDAPNPARGAAPGELVPSRFRAKVRSWRERHHPDSIGKRHAKGVADRRMEYSPDRDGMAWLSLYLPGDTACAIWNRTTATARGLQGPDETRTLTQLRPDIAASLLLGAGNPAGPIKTPTPKADVLVTVPVFSLLGSTDEPAELDGLGPIPASMARKLVADGAHSFYRVLVDPRDGAPLEIGRTRYRLPETIKQWIRMRDAKCTFPGCTNHTPDNDTDHLQAWDHGGTTNVGNLAQLCPKHHRLKHHSTWTPDPACAKDSPGWTSPTGRHYQPEHPAPEPPPWPPGILSAEHAEADATPFQDDDVQWQLLLAGMPSWPDPPPEEPAGDSILDPDELCPSDPLWDEFYENPRTLPPDPQTDRELLLPLR</sequence>
<comment type="caution">
    <text evidence="3">The sequence shown here is derived from an EMBL/GenBank/DDBJ whole genome shotgun (WGS) entry which is preliminary data.</text>
</comment>
<dbReference type="InterPro" id="IPR003870">
    <property type="entry name" value="DUF222"/>
</dbReference>
<name>A0ABT9RQR8_9MICC</name>
<keyword evidence="4" id="KW-1185">Reference proteome</keyword>
<dbReference type="Proteomes" id="UP001226577">
    <property type="component" value="Unassembled WGS sequence"/>
</dbReference>
<reference evidence="3 4" key="1">
    <citation type="submission" date="2023-07" db="EMBL/GenBank/DDBJ databases">
        <title>Sorghum-associated microbial communities from plants grown in Nebraska, USA.</title>
        <authorList>
            <person name="Schachtman D."/>
        </authorList>
    </citation>
    <scope>NUCLEOTIDE SEQUENCE [LARGE SCALE GENOMIC DNA]</scope>
    <source>
        <strain evidence="3 4">CC222</strain>
    </source>
</reference>
<accession>A0ABT9RQR8</accession>
<gene>
    <name evidence="3" type="ORF">J2X98_000165</name>
</gene>
<feature type="compositionally biased region" description="Acidic residues" evidence="1">
    <location>
        <begin position="491"/>
        <end position="517"/>
    </location>
</feature>
<evidence type="ECO:0000313" key="3">
    <source>
        <dbReference type="EMBL" id="MDP9886599.1"/>
    </source>
</evidence>
<feature type="compositionally biased region" description="Basic and acidic residues" evidence="1">
    <location>
        <begin position="528"/>
        <end position="538"/>
    </location>
</feature>
<protein>
    <recommendedName>
        <fullName evidence="2">HNH nuclease domain-containing protein</fullName>
    </recommendedName>
</protein>
<evidence type="ECO:0000256" key="1">
    <source>
        <dbReference type="SAM" id="MobiDB-lite"/>
    </source>
</evidence>
<dbReference type="SMART" id="SM00507">
    <property type="entry name" value="HNHc"/>
    <property type="match status" value="1"/>
</dbReference>
<evidence type="ECO:0000313" key="4">
    <source>
        <dbReference type="Proteomes" id="UP001226577"/>
    </source>
</evidence>
<evidence type="ECO:0000259" key="2">
    <source>
        <dbReference type="SMART" id="SM00507"/>
    </source>
</evidence>
<proteinExistence type="predicted"/>
<feature type="region of interest" description="Disordered" evidence="1">
    <location>
        <begin position="482"/>
        <end position="538"/>
    </location>
</feature>
<dbReference type="EMBL" id="JAUSRE010000001">
    <property type="protein sequence ID" value="MDP9886599.1"/>
    <property type="molecule type" value="Genomic_DNA"/>
</dbReference>
<dbReference type="InterPro" id="IPR003615">
    <property type="entry name" value="HNH_nuc"/>
</dbReference>
<feature type="region of interest" description="Disordered" evidence="1">
    <location>
        <begin position="418"/>
        <end position="459"/>
    </location>
</feature>
<organism evidence="3 4">
    <name type="scientific">Pseudarthrobacter enclensis</name>
    <dbReference type="NCBI Taxonomy" id="993070"/>
    <lineage>
        <taxon>Bacteria</taxon>
        <taxon>Bacillati</taxon>
        <taxon>Actinomycetota</taxon>
        <taxon>Actinomycetes</taxon>
        <taxon>Micrococcales</taxon>
        <taxon>Micrococcaceae</taxon>
        <taxon>Pseudarthrobacter</taxon>
    </lineage>
</organism>
<dbReference type="Pfam" id="PF02720">
    <property type="entry name" value="DUF222"/>
    <property type="match status" value="1"/>
</dbReference>
<dbReference type="Gene3D" id="1.10.30.50">
    <property type="match status" value="1"/>
</dbReference>